<dbReference type="OrthoDB" id="9797508at2"/>
<dbReference type="Gene3D" id="3.30.300.20">
    <property type="match status" value="1"/>
</dbReference>
<dbReference type="STRING" id="1130080.SAMN04488113_14011"/>
<dbReference type="SUPFAM" id="SSF82784">
    <property type="entry name" value="OsmC-like"/>
    <property type="match status" value="1"/>
</dbReference>
<dbReference type="Pfam" id="PF02566">
    <property type="entry name" value="OsmC"/>
    <property type="match status" value="1"/>
</dbReference>
<dbReference type="InterPro" id="IPR019953">
    <property type="entry name" value="OHR"/>
</dbReference>
<dbReference type="InterPro" id="IPR015946">
    <property type="entry name" value="KH_dom-like_a/b"/>
</dbReference>
<dbReference type="RefSeq" id="WP_091636189.1">
    <property type="nucleotide sequence ID" value="NZ_FNYW01000040.1"/>
</dbReference>
<dbReference type="InterPro" id="IPR003718">
    <property type="entry name" value="OsmC/Ohr_fam"/>
</dbReference>
<evidence type="ECO:0000256" key="1">
    <source>
        <dbReference type="ARBA" id="ARBA00007378"/>
    </source>
</evidence>
<dbReference type="PANTHER" id="PTHR33797">
    <property type="entry name" value="ORGANIC HYDROPEROXIDE RESISTANCE PROTEIN-LIKE"/>
    <property type="match status" value="1"/>
</dbReference>
<sequence length="140" mass="15238">MEDYLFEATVHNEDGVDGVAYVEGEEKLSVSISSPTADKPGTNPEELFGLALTTCLNATIKSLLKARGLTNHSRVTAKIQLRREESGVGFFFQVHILASIEGLELDRADALVQSADKRCPVAKLTQNASTITLETVPYEK</sequence>
<proteinExistence type="inferred from homology"/>
<dbReference type="EMBL" id="FNYW01000040">
    <property type="protein sequence ID" value="SEI97168.1"/>
    <property type="molecule type" value="Genomic_DNA"/>
</dbReference>
<dbReference type="Proteomes" id="UP000198564">
    <property type="component" value="Unassembled WGS sequence"/>
</dbReference>
<keyword evidence="3" id="KW-1185">Reference proteome</keyword>
<reference evidence="3" key="1">
    <citation type="submission" date="2016-10" db="EMBL/GenBank/DDBJ databases">
        <authorList>
            <person name="Varghese N."/>
            <person name="Submissions S."/>
        </authorList>
    </citation>
    <scope>NUCLEOTIDE SEQUENCE [LARGE SCALE GENOMIC DNA]</scope>
    <source>
        <strain evidence="3">DSM 25751</strain>
    </source>
</reference>
<dbReference type="GO" id="GO:0006979">
    <property type="term" value="P:response to oxidative stress"/>
    <property type="evidence" value="ECO:0007669"/>
    <property type="project" value="InterPro"/>
</dbReference>
<evidence type="ECO:0000313" key="3">
    <source>
        <dbReference type="Proteomes" id="UP000198564"/>
    </source>
</evidence>
<protein>
    <submittedName>
        <fullName evidence="2">Organic hydroperoxide reductase OsmC/OhrA</fullName>
    </submittedName>
</protein>
<accession>A0A1H6UXY6</accession>
<evidence type="ECO:0000313" key="2">
    <source>
        <dbReference type="EMBL" id="SEI97168.1"/>
    </source>
</evidence>
<dbReference type="InterPro" id="IPR036102">
    <property type="entry name" value="OsmC/Ohrsf"/>
</dbReference>
<comment type="similarity">
    <text evidence="1">Belongs to the OsmC/Ohr family.</text>
</comment>
<organism evidence="2 3">
    <name type="scientific">Alkalibacterium gilvum</name>
    <dbReference type="NCBI Taxonomy" id="1130080"/>
    <lineage>
        <taxon>Bacteria</taxon>
        <taxon>Bacillati</taxon>
        <taxon>Bacillota</taxon>
        <taxon>Bacilli</taxon>
        <taxon>Lactobacillales</taxon>
        <taxon>Carnobacteriaceae</taxon>
        <taxon>Alkalibacterium</taxon>
    </lineage>
</organism>
<name>A0A1H6UXY6_9LACT</name>
<gene>
    <name evidence="2" type="ORF">SAMN04488113_14011</name>
</gene>
<dbReference type="AlphaFoldDB" id="A0A1H6UXY6"/>
<dbReference type="PANTHER" id="PTHR33797:SF2">
    <property type="entry name" value="ORGANIC HYDROPEROXIDE RESISTANCE PROTEIN-LIKE"/>
    <property type="match status" value="1"/>
</dbReference>